<comment type="caution">
    <text evidence="4">The sequence shown here is derived from an EMBL/GenBank/DDBJ whole genome shotgun (WGS) entry which is preliminary data.</text>
</comment>
<dbReference type="SUPFAM" id="SSF51735">
    <property type="entry name" value="NAD(P)-binding Rossmann-fold domains"/>
    <property type="match status" value="1"/>
</dbReference>
<gene>
    <name evidence="4" type="ORF">COU08_01780</name>
</gene>
<dbReference type="Pfam" id="PF03721">
    <property type="entry name" value="UDPG_MGDP_dh_N"/>
    <property type="match status" value="1"/>
</dbReference>
<comment type="similarity">
    <text evidence="1">Belongs to the UDP-glucose/GDP-mannose dehydrogenase family.</text>
</comment>
<dbReference type="PANTHER" id="PTHR43750">
    <property type="entry name" value="UDP-GLUCOSE 6-DEHYDROGENASE TUAD"/>
    <property type="match status" value="1"/>
</dbReference>
<dbReference type="InterPro" id="IPR036291">
    <property type="entry name" value="NAD(P)-bd_dom_sf"/>
</dbReference>
<dbReference type="Proteomes" id="UP000228635">
    <property type="component" value="Unassembled WGS sequence"/>
</dbReference>
<dbReference type="InterPro" id="IPR014026">
    <property type="entry name" value="UDP-Glc/GDP-Man_DH_dimer"/>
</dbReference>
<accession>A0A2M6WIH4</accession>
<name>A0A2M6WIH4_9BACT</name>
<dbReference type="InterPro" id="IPR008927">
    <property type="entry name" value="6-PGluconate_DH-like_C_sf"/>
</dbReference>
<evidence type="ECO:0008006" key="6">
    <source>
        <dbReference type="Google" id="ProtNLM"/>
    </source>
</evidence>
<dbReference type="Gene3D" id="3.40.50.720">
    <property type="entry name" value="NAD(P)-binding Rossmann-like Domain"/>
    <property type="match status" value="2"/>
</dbReference>
<dbReference type="EMBL" id="PFBA01000014">
    <property type="protein sequence ID" value="PIT92575.1"/>
    <property type="molecule type" value="Genomic_DNA"/>
</dbReference>
<dbReference type="SUPFAM" id="SSF48179">
    <property type="entry name" value="6-phosphogluconate dehydrogenase C-terminal domain-like"/>
    <property type="match status" value="1"/>
</dbReference>
<feature type="domain" description="UDP-glucose/GDP-mannose dehydrogenase dimerisation" evidence="2">
    <location>
        <begin position="174"/>
        <end position="257"/>
    </location>
</feature>
<dbReference type="InterPro" id="IPR001732">
    <property type="entry name" value="UDP-Glc/GDP-Man_DH_N"/>
</dbReference>
<evidence type="ECO:0000313" key="5">
    <source>
        <dbReference type="Proteomes" id="UP000228635"/>
    </source>
</evidence>
<evidence type="ECO:0000259" key="3">
    <source>
        <dbReference type="Pfam" id="PF03721"/>
    </source>
</evidence>
<sequence length="300" mass="33717">MKTPVGVIGVGMVGDPLAKYFEEIKGYKRGSDLFLFDTDPAKKYQDDINKAEIIFVAVPTPRNPENGMCNLSILEAAVESIPGEKIVVLKSTIVPGTTEKFQKAFPQHKFLFNPEFLTEIMAWEDMMRPFSQIVGFTEKSREEAHMVLSLLPKATFMSPWGTSTYEKTQITATEAEFIKYASNAYFARKINFANGLAKLAEKMGANYNNIRKGMAADYRIGDFHLDVTNGGYRGFGGFCLPKDTSGLMKFAKQAEVPEMHDLLMADWVFNENLLREQGLSISDVSEHFTDIDLSKKVKER</sequence>
<dbReference type="AlphaFoldDB" id="A0A2M6WIH4"/>
<reference evidence="5" key="1">
    <citation type="submission" date="2017-09" db="EMBL/GenBank/DDBJ databases">
        <title>Depth-based differentiation of microbial function through sediment-hosted aquifers and enrichment of novel symbionts in the deep terrestrial subsurface.</title>
        <authorList>
            <person name="Probst A.J."/>
            <person name="Ladd B."/>
            <person name="Jarett J.K."/>
            <person name="Geller-Mcgrath D.E."/>
            <person name="Sieber C.M.K."/>
            <person name="Emerson J.B."/>
            <person name="Anantharaman K."/>
            <person name="Thomas B.C."/>
            <person name="Malmstrom R."/>
            <person name="Stieglmeier M."/>
            <person name="Klingl A."/>
            <person name="Woyke T."/>
            <person name="Ryan C.M."/>
            <person name="Banfield J.F."/>
        </authorList>
    </citation>
    <scope>NUCLEOTIDE SEQUENCE [LARGE SCALE GENOMIC DNA]</scope>
</reference>
<dbReference type="GO" id="GO:0016616">
    <property type="term" value="F:oxidoreductase activity, acting on the CH-OH group of donors, NAD or NADP as acceptor"/>
    <property type="evidence" value="ECO:0007669"/>
    <property type="project" value="InterPro"/>
</dbReference>
<protein>
    <recommendedName>
        <fullName evidence="6">UDP-glucose/GDP-mannose dehydrogenase family protein</fullName>
    </recommendedName>
</protein>
<organism evidence="4 5">
    <name type="scientific">Candidatus Harrisonbacteria bacterium CG10_big_fil_rev_8_21_14_0_10_42_17</name>
    <dbReference type="NCBI Taxonomy" id="1974584"/>
    <lineage>
        <taxon>Bacteria</taxon>
        <taxon>Candidatus Harrisoniibacteriota</taxon>
    </lineage>
</organism>
<proteinExistence type="inferred from homology"/>
<feature type="domain" description="UDP-glucose/GDP-mannose dehydrogenase N-terminal" evidence="3">
    <location>
        <begin position="42"/>
        <end position="143"/>
    </location>
</feature>
<dbReference type="Gene3D" id="1.20.5.100">
    <property type="entry name" value="Cytochrome c1, transmembrane anchor, C-terminal"/>
    <property type="match status" value="1"/>
</dbReference>
<evidence type="ECO:0000256" key="1">
    <source>
        <dbReference type="ARBA" id="ARBA00006601"/>
    </source>
</evidence>
<dbReference type="GO" id="GO:0051287">
    <property type="term" value="F:NAD binding"/>
    <property type="evidence" value="ECO:0007669"/>
    <property type="project" value="InterPro"/>
</dbReference>
<dbReference type="Pfam" id="PF00984">
    <property type="entry name" value="UDPG_MGDP_dh"/>
    <property type="match status" value="1"/>
</dbReference>
<evidence type="ECO:0000259" key="2">
    <source>
        <dbReference type="Pfam" id="PF00984"/>
    </source>
</evidence>
<evidence type="ECO:0000313" key="4">
    <source>
        <dbReference type="EMBL" id="PIT92575.1"/>
    </source>
</evidence>
<dbReference type="PANTHER" id="PTHR43750:SF3">
    <property type="entry name" value="UDP-GLUCOSE 6-DEHYDROGENASE TUAD"/>
    <property type="match status" value="1"/>
</dbReference>